<dbReference type="EMBL" id="QLII01000001">
    <property type="protein sequence ID" value="RAI75124.1"/>
    <property type="molecule type" value="Genomic_DNA"/>
</dbReference>
<keyword evidence="6" id="KW-1185">Reference proteome</keyword>
<evidence type="ECO:0000313" key="6">
    <source>
        <dbReference type="Proteomes" id="UP000249016"/>
    </source>
</evidence>
<evidence type="ECO:0000256" key="2">
    <source>
        <dbReference type="ARBA" id="ARBA00023125"/>
    </source>
</evidence>
<dbReference type="RefSeq" id="WP_111343181.1">
    <property type="nucleotide sequence ID" value="NZ_QLII01000001.1"/>
</dbReference>
<dbReference type="GO" id="GO:0043565">
    <property type="term" value="F:sequence-specific DNA binding"/>
    <property type="evidence" value="ECO:0007669"/>
    <property type="project" value="InterPro"/>
</dbReference>
<sequence>MTFYPAGEAHQTIQKQFPAQHINIELDDSFLSQYQLTNEQLGNGIQATSDCAIIILKLYREFQQTDCFSTASRGMLIHQLLNESRPGFIPPWVNIVEELIQDRWHEAITLTDLATAADVHPVTISKYFPKYFQATMGEYMRKLRVTKAIALIKSPHLSLTDIAYQCGFADQSHFTRTFHQLTGFVPNRFRQL</sequence>
<organism evidence="5 6">
    <name type="scientific">Spirosoma telluris</name>
    <dbReference type="NCBI Taxonomy" id="2183553"/>
    <lineage>
        <taxon>Bacteria</taxon>
        <taxon>Pseudomonadati</taxon>
        <taxon>Bacteroidota</taxon>
        <taxon>Cytophagia</taxon>
        <taxon>Cytophagales</taxon>
        <taxon>Cytophagaceae</taxon>
        <taxon>Spirosoma</taxon>
    </lineage>
</organism>
<reference evidence="5 6" key="1">
    <citation type="submission" date="2018-06" db="EMBL/GenBank/DDBJ databases">
        <title>Spirosoma sp. HMF3257 Genome sequencing and assembly.</title>
        <authorList>
            <person name="Kang H."/>
            <person name="Cha I."/>
            <person name="Kim H."/>
            <person name="Kang J."/>
            <person name="Joh K."/>
        </authorList>
    </citation>
    <scope>NUCLEOTIDE SEQUENCE [LARGE SCALE GENOMIC DNA]</scope>
    <source>
        <strain evidence="5 6">HMF3257</strain>
    </source>
</reference>
<dbReference type="InterPro" id="IPR020449">
    <property type="entry name" value="Tscrpt_reg_AraC-type_HTH"/>
</dbReference>
<dbReference type="AlphaFoldDB" id="A0A327NMJ7"/>
<dbReference type="Gene3D" id="1.10.10.60">
    <property type="entry name" value="Homeodomain-like"/>
    <property type="match status" value="2"/>
</dbReference>
<evidence type="ECO:0000256" key="3">
    <source>
        <dbReference type="ARBA" id="ARBA00023163"/>
    </source>
</evidence>
<dbReference type="GO" id="GO:0003700">
    <property type="term" value="F:DNA-binding transcription factor activity"/>
    <property type="evidence" value="ECO:0007669"/>
    <property type="project" value="InterPro"/>
</dbReference>
<evidence type="ECO:0000256" key="1">
    <source>
        <dbReference type="ARBA" id="ARBA00023015"/>
    </source>
</evidence>
<feature type="domain" description="HTH araC/xylS-type" evidence="4">
    <location>
        <begin position="94"/>
        <end position="192"/>
    </location>
</feature>
<keyword evidence="3" id="KW-0804">Transcription</keyword>
<dbReference type="PRINTS" id="PR00032">
    <property type="entry name" value="HTHARAC"/>
</dbReference>
<gene>
    <name evidence="5" type="ORF">HMF3257_14635</name>
</gene>
<keyword evidence="2" id="KW-0238">DNA-binding</keyword>
<dbReference type="SMART" id="SM00342">
    <property type="entry name" value="HTH_ARAC"/>
    <property type="match status" value="1"/>
</dbReference>
<evidence type="ECO:0000259" key="4">
    <source>
        <dbReference type="PROSITE" id="PS01124"/>
    </source>
</evidence>
<protein>
    <recommendedName>
        <fullName evidence="4">HTH araC/xylS-type domain-containing protein</fullName>
    </recommendedName>
</protein>
<keyword evidence="1" id="KW-0805">Transcription regulation</keyword>
<accession>A0A327NMJ7</accession>
<proteinExistence type="predicted"/>
<name>A0A327NMJ7_9BACT</name>
<dbReference type="SUPFAM" id="SSF46689">
    <property type="entry name" value="Homeodomain-like"/>
    <property type="match status" value="2"/>
</dbReference>
<dbReference type="Proteomes" id="UP000249016">
    <property type="component" value="Unassembled WGS sequence"/>
</dbReference>
<dbReference type="PANTHER" id="PTHR43280:SF28">
    <property type="entry name" value="HTH-TYPE TRANSCRIPTIONAL ACTIVATOR RHAS"/>
    <property type="match status" value="1"/>
</dbReference>
<dbReference type="InterPro" id="IPR009057">
    <property type="entry name" value="Homeodomain-like_sf"/>
</dbReference>
<dbReference type="PROSITE" id="PS01124">
    <property type="entry name" value="HTH_ARAC_FAMILY_2"/>
    <property type="match status" value="1"/>
</dbReference>
<evidence type="ECO:0000313" key="5">
    <source>
        <dbReference type="EMBL" id="RAI75124.1"/>
    </source>
</evidence>
<dbReference type="InterPro" id="IPR018060">
    <property type="entry name" value="HTH_AraC"/>
</dbReference>
<comment type="caution">
    <text evidence="5">The sequence shown here is derived from an EMBL/GenBank/DDBJ whole genome shotgun (WGS) entry which is preliminary data.</text>
</comment>
<dbReference type="PANTHER" id="PTHR43280">
    <property type="entry name" value="ARAC-FAMILY TRANSCRIPTIONAL REGULATOR"/>
    <property type="match status" value="1"/>
</dbReference>
<dbReference type="Pfam" id="PF12833">
    <property type="entry name" value="HTH_18"/>
    <property type="match status" value="1"/>
</dbReference>
<dbReference type="OrthoDB" id="511992at2"/>